<keyword evidence="1" id="KW-0732">Signal</keyword>
<dbReference type="EMBL" id="CYZX01000025">
    <property type="protein sequence ID" value="CUP07669.1"/>
    <property type="molecule type" value="Genomic_DNA"/>
</dbReference>
<organism evidence="2 3">
    <name type="scientific">Clostridium disporicum</name>
    <dbReference type="NCBI Taxonomy" id="84024"/>
    <lineage>
        <taxon>Bacteria</taxon>
        <taxon>Bacillati</taxon>
        <taxon>Bacillota</taxon>
        <taxon>Clostridia</taxon>
        <taxon>Eubacteriales</taxon>
        <taxon>Clostridiaceae</taxon>
        <taxon>Clostridium</taxon>
    </lineage>
</organism>
<dbReference type="OrthoDB" id="9815841at2"/>
<feature type="chain" id="PRO_5008026039" evidence="1">
    <location>
        <begin position="32"/>
        <end position="655"/>
    </location>
</feature>
<dbReference type="InterPro" id="IPR023908">
    <property type="entry name" value="xxxLxxG_rpt"/>
</dbReference>
<reference evidence="2 3" key="1">
    <citation type="submission" date="2015-09" db="EMBL/GenBank/DDBJ databases">
        <authorList>
            <consortium name="Pathogen Informatics"/>
        </authorList>
    </citation>
    <scope>NUCLEOTIDE SEQUENCE [LARGE SCALE GENOMIC DNA]</scope>
    <source>
        <strain evidence="2 3">2789STDY5834856</strain>
    </source>
</reference>
<dbReference type="AlphaFoldDB" id="A0A174KEK4"/>
<evidence type="ECO:0000313" key="2">
    <source>
        <dbReference type="EMBL" id="CUP07669.1"/>
    </source>
</evidence>
<protein>
    <submittedName>
        <fullName evidence="2">X-X-X-Leu-X-X-Gly heptad repeat-containing protein</fullName>
    </submittedName>
</protein>
<dbReference type="Gene3D" id="1.10.287.950">
    <property type="entry name" value="Methyl-accepting chemotaxis protein"/>
    <property type="match status" value="2"/>
</dbReference>
<dbReference type="Proteomes" id="UP000095594">
    <property type="component" value="Unassembled WGS sequence"/>
</dbReference>
<gene>
    <name evidence="2" type="ORF">ERS852471_02942</name>
</gene>
<sequence length="655" mass="70065">MDNNKVVKRTAAGVVTSLFVISNILPTVVQAASIASNKEEVVYVNLNSDGDLLGTYVVNIFNDNDNDITDYGNYIEVRNMNTNDEINYDSGVIKIKNSKDKLYYEGIMENAEIPWNINITYKMDGKEYSAEEIAGMSGKLTIETNITENTKAKEGFFESYALQSTVKLDTNICKNIVSEGATVANAGDLKQLTYTVMPGNEKDIKISADVTDFEMDGIDINGIKLNLGISKDNVDTSNLSDKITELQDAVSELDNGAKDLNDGAETLNSGAGKLNDGINTINEALNTLNGKSSSLTNGSSEVKIALETIDSALSGVTISSGEITKLSDASAQIKNGIAMLVGGLQSIDGSIDTYYGALSQNGLTDINDFINSHNNAIAALGITDTQRNLYSAYVNGGIEGVQASLGQLVAAGDAEAVALFNQYASGDTNAVVNYVTTAGKLISVEALLSADVAYIQGSQALIGGIDSALDSESGELMTGATALQQNYEVFDASIQNLVSSLGNLLVNMNDLKNGINMLTENYSTLDSGINEYTNAVNSITMGYNQICNGALDLVNGTSELYNGTKTMAEGTGEFSKETSGLQDEVDEQIDSMLEKFTGSDSEVVSFVSEKNTNVESVQFVIKTTGVEKATVTEEKIQVEENLNMLQKFLRLFKLY</sequence>
<evidence type="ECO:0000313" key="3">
    <source>
        <dbReference type="Proteomes" id="UP000095594"/>
    </source>
</evidence>
<feature type="signal peptide" evidence="1">
    <location>
        <begin position="1"/>
        <end position="31"/>
    </location>
</feature>
<evidence type="ECO:0000256" key="1">
    <source>
        <dbReference type="SAM" id="SignalP"/>
    </source>
</evidence>
<name>A0A174KEK4_9CLOT</name>
<dbReference type="RefSeq" id="WP_055267829.1">
    <property type="nucleotide sequence ID" value="NZ_CABIXQ010000025.1"/>
</dbReference>
<accession>A0A174KEK4</accession>
<dbReference type="NCBIfam" id="TIGR03057">
    <property type="entry name" value="xxxLxxG_by_4"/>
    <property type="match status" value="1"/>
</dbReference>
<proteinExistence type="predicted"/>